<feature type="transmembrane region" description="Helical" evidence="7">
    <location>
        <begin position="87"/>
        <end position="113"/>
    </location>
</feature>
<evidence type="ECO:0000256" key="1">
    <source>
        <dbReference type="ARBA" id="ARBA00004651"/>
    </source>
</evidence>
<dbReference type="InterPro" id="IPR000515">
    <property type="entry name" value="MetI-like"/>
</dbReference>
<dbReference type="PANTHER" id="PTHR43386">
    <property type="entry name" value="OLIGOPEPTIDE TRANSPORT SYSTEM PERMEASE PROTEIN APPC"/>
    <property type="match status" value="1"/>
</dbReference>
<dbReference type="Gene3D" id="1.10.3720.10">
    <property type="entry name" value="MetI-like"/>
    <property type="match status" value="1"/>
</dbReference>
<keyword evidence="2 7" id="KW-0813">Transport</keyword>
<evidence type="ECO:0000256" key="6">
    <source>
        <dbReference type="ARBA" id="ARBA00023136"/>
    </source>
</evidence>
<dbReference type="PANTHER" id="PTHR43386:SF1">
    <property type="entry name" value="D,D-DIPEPTIDE TRANSPORT SYSTEM PERMEASE PROTEIN DDPC-RELATED"/>
    <property type="match status" value="1"/>
</dbReference>
<keyword evidence="5 7" id="KW-1133">Transmembrane helix</keyword>
<feature type="transmembrane region" description="Helical" evidence="7">
    <location>
        <begin position="125"/>
        <end position="155"/>
    </location>
</feature>
<keyword evidence="3" id="KW-1003">Cell membrane</keyword>
<proteinExistence type="inferred from homology"/>
<gene>
    <name evidence="9" type="ORF">F7731_12975</name>
</gene>
<keyword evidence="10" id="KW-1185">Reference proteome</keyword>
<protein>
    <submittedName>
        <fullName evidence="9">ABC transporter permease</fullName>
    </submittedName>
</protein>
<evidence type="ECO:0000259" key="8">
    <source>
        <dbReference type="PROSITE" id="PS50928"/>
    </source>
</evidence>
<evidence type="ECO:0000256" key="3">
    <source>
        <dbReference type="ARBA" id="ARBA00022475"/>
    </source>
</evidence>
<keyword evidence="6 7" id="KW-0472">Membrane</keyword>
<feature type="transmembrane region" description="Helical" evidence="7">
    <location>
        <begin position="201"/>
        <end position="227"/>
    </location>
</feature>
<dbReference type="PROSITE" id="PS50928">
    <property type="entry name" value="ABC_TM1"/>
    <property type="match status" value="1"/>
</dbReference>
<evidence type="ECO:0000313" key="9">
    <source>
        <dbReference type="EMBL" id="KAB2334686.1"/>
    </source>
</evidence>
<feature type="transmembrane region" description="Helical" evidence="7">
    <location>
        <begin position="22"/>
        <end position="45"/>
    </location>
</feature>
<evidence type="ECO:0000313" key="10">
    <source>
        <dbReference type="Proteomes" id="UP000481030"/>
    </source>
</evidence>
<evidence type="ECO:0000256" key="2">
    <source>
        <dbReference type="ARBA" id="ARBA00022448"/>
    </source>
</evidence>
<dbReference type="SUPFAM" id="SSF161098">
    <property type="entry name" value="MetI-like"/>
    <property type="match status" value="1"/>
</dbReference>
<dbReference type="Pfam" id="PF00528">
    <property type="entry name" value="BPD_transp_1"/>
    <property type="match status" value="1"/>
</dbReference>
<feature type="domain" description="ABC transmembrane type-1" evidence="8">
    <location>
        <begin position="83"/>
        <end position="271"/>
    </location>
</feature>
<evidence type="ECO:0000256" key="5">
    <source>
        <dbReference type="ARBA" id="ARBA00022989"/>
    </source>
</evidence>
<dbReference type="Proteomes" id="UP000481030">
    <property type="component" value="Unassembled WGS sequence"/>
</dbReference>
<dbReference type="InterPro" id="IPR035906">
    <property type="entry name" value="MetI-like_sf"/>
</dbReference>
<dbReference type="GO" id="GO:0055085">
    <property type="term" value="P:transmembrane transport"/>
    <property type="evidence" value="ECO:0007669"/>
    <property type="project" value="InterPro"/>
</dbReference>
<feature type="transmembrane region" description="Helical" evidence="7">
    <location>
        <begin position="248"/>
        <end position="270"/>
    </location>
</feature>
<evidence type="ECO:0000256" key="4">
    <source>
        <dbReference type="ARBA" id="ARBA00022692"/>
    </source>
</evidence>
<reference evidence="9 10" key="1">
    <citation type="journal article" date="2016" name="Antonie Van Leeuwenhoek">
        <title>Bacillus depressus sp. nov., isolated from soil of a sunflower field.</title>
        <authorList>
            <person name="Wei X."/>
            <person name="Xin D."/>
            <person name="Xin Y."/>
            <person name="Zhang H."/>
            <person name="Wang T."/>
            <person name="Zhang J."/>
        </authorList>
    </citation>
    <scope>NUCLEOTIDE SEQUENCE [LARGE SCALE GENOMIC DNA]</scope>
    <source>
        <strain evidence="9 10">BZ1</strain>
    </source>
</reference>
<name>A0A6L3V3S4_9BACI</name>
<evidence type="ECO:0000256" key="7">
    <source>
        <dbReference type="RuleBase" id="RU363032"/>
    </source>
</evidence>
<dbReference type="GO" id="GO:0005886">
    <property type="term" value="C:plasma membrane"/>
    <property type="evidence" value="ECO:0007669"/>
    <property type="project" value="UniProtKB-SubCell"/>
</dbReference>
<dbReference type="OrthoDB" id="9797472at2"/>
<sequence>MELVKRNDAIFKKSFSAIQKNSLLRSGIFILFIILLVVAFAPLLATHDPYVLGDDLLESPGKNHWLGTDGLGRDIYSMILYGARTSLLIGLVSALISGVIGTLVGAAAGYFGGKTDRIISEIINVFLMIPSFFLILIVVALFGSNLLNVMIVIGLTSWPSNARLMRVQAISLKERVFVQSVETIGEHHVSILFKYIIPNGIFPVIANTTLSVAGAILTEAGLSFLGLGDPNLISWGQMIFDGKAYMTSAWWISTFSGLATVILVVSFYLIGDGLNTLLNPKRKGE</sequence>
<dbReference type="RefSeq" id="WP_151535221.1">
    <property type="nucleotide sequence ID" value="NZ_WBOS01000005.1"/>
</dbReference>
<comment type="subcellular location">
    <subcellularLocation>
        <location evidence="1 7">Cell membrane</location>
        <topology evidence="1 7">Multi-pass membrane protein</topology>
    </subcellularLocation>
</comment>
<organism evidence="9 10">
    <name type="scientific">Cytobacillus depressus</name>
    <dbReference type="NCBI Taxonomy" id="1602942"/>
    <lineage>
        <taxon>Bacteria</taxon>
        <taxon>Bacillati</taxon>
        <taxon>Bacillota</taxon>
        <taxon>Bacilli</taxon>
        <taxon>Bacillales</taxon>
        <taxon>Bacillaceae</taxon>
        <taxon>Cytobacillus</taxon>
    </lineage>
</organism>
<comment type="caution">
    <text evidence="9">The sequence shown here is derived from an EMBL/GenBank/DDBJ whole genome shotgun (WGS) entry which is preliminary data.</text>
</comment>
<dbReference type="InterPro" id="IPR050366">
    <property type="entry name" value="BP-dependent_transpt_permease"/>
</dbReference>
<dbReference type="AlphaFoldDB" id="A0A6L3V3S4"/>
<dbReference type="CDD" id="cd06261">
    <property type="entry name" value="TM_PBP2"/>
    <property type="match status" value="1"/>
</dbReference>
<accession>A0A6L3V3S4</accession>
<comment type="similarity">
    <text evidence="7">Belongs to the binding-protein-dependent transport system permease family.</text>
</comment>
<keyword evidence="4 7" id="KW-0812">Transmembrane</keyword>
<dbReference type="EMBL" id="WBOS01000005">
    <property type="protein sequence ID" value="KAB2334686.1"/>
    <property type="molecule type" value="Genomic_DNA"/>
</dbReference>